<accession>A0ABS6RY62</accession>
<proteinExistence type="predicted"/>
<evidence type="ECO:0000313" key="2">
    <source>
        <dbReference type="Proteomes" id="UP001196980"/>
    </source>
</evidence>
<gene>
    <name evidence="1" type="ORF">HWQ67_07095</name>
</gene>
<dbReference type="EMBL" id="JABXWD010000097">
    <property type="protein sequence ID" value="MBV6341347.1"/>
    <property type="molecule type" value="Genomic_DNA"/>
</dbReference>
<protein>
    <submittedName>
        <fullName evidence="1">Uncharacterized protein</fullName>
    </submittedName>
</protein>
<organism evidence="1 2">
    <name type="scientific">Candidatus Magnetobacterium casense</name>
    <dbReference type="NCBI Taxonomy" id="1455061"/>
    <lineage>
        <taxon>Bacteria</taxon>
        <taxon>Pseudomonadati</taxon>
        <taxon>Nitrospirota</taxon>
        <taxon>Thermodesulfovibrionia</taxon>
        <taxon>Thermodesulfovibrionales</taxon>
        <taxon>Candidatus Magnetobacteriaceae</taxon>
        <taxon>Candidatus Magnetobacterium</taxon>
    </lineage>
</organism>
<name>A0ABS6RY62_9BACT</name>
<reference evidence="1 2" key="1">
    <citation type="journal article" date="2020" name="J Geophys Res Biogeosci">
        <title>Magnetotaxis as an Adaptation to Enable Bacterial Shuttling of Microbial Sulfur and Sulfur Cycling Across Aquatic Oxic#Anoxic Interfaces.</title>
        <authorList>
            <person name="Li J."/>
            <person name="Liu P."/>
            <person name="Wang J."/>
            <person name="Roberts A.P."/>
            <person name="Pan Y."/>
        </authorList>
    </citation>
    <scope>NUCLEOTIDE SEQUENCE [LARGE SCALE GENOMIC DNA]</scope>
    <source>
        <strain evidence="1 2">MYR-1_YQ</strain>
    </source>
</reference>
<comment type="caution">
    <text evidence="1">The sequence shown here is derived from an EMBL/GenBank/DDBJ whole genome shotgun (WGS) entry which is preliminary data.</text>
</comment>
<evidence type="ECO:0000313" key="1">
    <source>
        <dbReference type="EMBL" id="MBV6341347.1"/>
    </source>
</evidence>
<keyword evidence="2" id="KW-1185">Reference proteome</keyword>
<dbReference type="RefSeq" id="WP_218251982.1">
    <property type="nucleotide sequence ID" value="NZ_JABXWD010000097.1"/>
</dbReference>
<sequence length="62" mass="7321">MPKQAEQQELSGEKLAMERFFRSVDLVRERARDIDPREIDEAIEEALQIVRQEELEEANTYA</sequence>
<dbReference type="Proteomes" id="UP001196980">
    <property type="component" value="Unassembled WGS sequence"/>
</dbReference>